<name>A0A382FNY7_9ZZZZ</name>
<dbReference type="PANTHER" id="PTHR23131">
    <property type="entry name" value="ENDORIBONUCLEASE LACTB2"/>
    <property type="match status" value="1"/>
</dbReference>
<organism evidence="2">
    <name type="scientific">marine metagenome</name>
    <dbReference type="NCBI Taxonomy" id="408172"/>
    <lineage>
        <taxon>unclassified sequences</taxon>
        <taxon>metagenomes</taxon>
        <taxon>ecological metagenomes</taxon>
    </lineage>
</organism>
<gene>
    <name evidence="2" type="ORF">METZ01_LOCUS216928</name>
</gene>
<dbReference type="InterPro" id="IPR001279">
    <property type="entry name" value="Metallo-B-lactamas"/>
</dbReference>
<evidence type="ECO:0000259" key="1">
    <source>
        <dbReference type="SMART" id="SM00849"/>
    </source>
</evidence>
<dbReference type="Gene3D" id="3.60.15.10">
    <property type="entry name" value="Ribonuclease Z/Hydroxyacylglutathione hydrolase-like"/>
    <property type="match status" value="2"/>
</dbReference>
<reference evidence="2" key="1">
    <citation type="submission" date="2018-05" db="EMBL/GenBank/DDBJ databases">
        <authorList>
            <person name="Lanie J.A."/>
            <person name="Ng W.-L."/>
            <person name="Kazmierczak K.M."/>
            <person name="Andrzejewski T.M."/>
            <person name="Davidsen T.M."/>
            <person name="Wayne K.J."/>
            <person name="Tettelin H."/>
            <person name="Glass J.I."/>
            <person name="Rusch D."/>
            <person name="Podicherti R."/>
            <person name="Tsui H.-C.T."/>
            <person name="Winkler M.E."/>
        </authorList>
    </citation>
    <scope>NUCLEOTIDE SEQUENCE</scope>
</reference>
<dbReference type="InterPro" id="IPR036866">
    <property type="entry name" value="RibonucZ/Hydroxyglut_hydro"/>
</dbReference>
<dbReference type="AlphaFoldDB" id="A0A382FNY7"/>
<sequence length="372" mass="42460">MSGHFTQISDHLFVHHSCVNVGIIRNGNLAMLIDCGDESIRTTLNKLDITKIVTVLFTHHHRDNVAGITDVADAGTEIGVPESERQYFENVEDFWSDPKHRWHLYNYRPHNLMLAKSVKVAKTYKNGNHMIFGNAKITVKETPGHTDASVSYLIEVDGNRVIFSGDLIYDEGQIWDLYSLQKGDWGTDYHGFLGDRKRLATSLDLLKGESPSLLVPTHGNIISDPFLAIDTLMKRIDLCYDRYLAISALRHYAPDFFPYYADKDDHMPIRSGKKIPSFLRHFGTTWIVISENRQAFVMDCGSTQVIREIEKLQELGEISEITELWVTHYHDDHVDAIPEFQNRFSCYTRTDSIVAQVIESPEAYRIPCISPA</sequence>
<dbReference type="Pfam" id="PF00753">
    <property type="entry name" value="Lactamase_B"/>
    <property type="match status" value="2"/>
</dbReference>
<dbReference type="CDD" id="cd06262">
    <property type="entry name" value="metallo-hydrolase-like_MBL-fold"/>
    <property type="match status" value="1"/>
</dbReference>
<feature type="non-terminal residue" evidence="2">
    <location>
        <position position="372"/>
    </location>
</feature>
<dbReference type="SMART" id="SM00849">
    <property type="entry name" value="Lactamase_B"/>
    <property type="match status" value="1"/>
</dbReference>
<accession>A0A382FNY7</accession>
<dbReference type="EMBL" id="UINC01050746">
    <property type="protein sequence ID" value="SVB64074.1"/>
    <property type="molecule type" value="Genomic_DNA"/>
</dbReference>
<proteinExistence type="predicted"/>
<dbReference type="SUPFAM" id="SSF56281">
    <property type="entry name" value="Metallo-hydrolase/oxidoreductase"/>
    <property type="match status" value="2"/>
</dbReference>
<feature type="domain" description="Metallo-beta-lactamase" evidence="1">
    <location>
        <begin position="18"/>
        <end position="218"/>
    </location>
</feature>
<dbReference type="InterPro" id="IPR050662">
    <property type="entry name" value="Sec-metab_biosynth-thioest"/>
</dbReference>
<protein>
    <recommendedName>
        <fullName evidence="1">Metallo-beta-lactamase domain-containing protein</fullName>
    </recommendedName>
</protein>
<dbReference type="PANTHER" id="PTHR23131:SF0">
    <property type="entry name" value="ENDORIBONUCLEASE LACTB2"/>
    <property type="match status" value="1"/>
</dbReference>
<evidence type="ECO:0000313" key="2">
    <source>
        <dbReference type="EMBL" id="SVB64074.1"/>
    </source>
</evidence>